<dbReference type="EMBL" id="BGZK01000207">
    <property type="protein sequence ID" value="GBP28477.1"/>
    <property type="molecule type" value="Genomic_DNA"/>
</dbReference>
<dbReference type="AlphaFoldDB" id="A0A4C1UR19"/>
<protein>
    <submittedName>
        <fullName evidence="2">Uncharacterized protein</fullName>
    </submittedName>
</protein>
<evidence type="ECO:0000256" key="1">
    <source>
        <dbReference type="SAM" id="MobiDB-lite"/>
    </source>
</evidence>
<evidence type="ECO:0000313" key="3">
    <source>
        <dbReference type="Proteomes" id="UP000299102"/>
    </source>
</evidence>
<evidence type="ECO:0000313" key="2">
    <source>
        <dbReference type="EMBL" id="GBP28477.1"/>
    </source>
</evidence>
<organism evidence="2 3">
    <name type="scientific">Eumeta variegata</name>
    <name type="common">Bagworm moth</name>
    <name type="synonym">Eumeta japonica</name>
    <dbReference type="NCBI Taxonomy" id="151549"/>
    <lineage>
        <taxon>Eukaryota</taxon>
        <taxon>Metazoa</taxon>
        <taxon>Ecdysozoa</taxon>
        <taxon>Arthropoda</taxon>
        <taxon>Hexapoda</taxon>
        <taxon>Insecta</taxon>
        <taxon>Pterygota</taxon>
        <taxon>Neoptera</taxon>
        <taxon>Endopterygota</taxon>
        <taxon>Lepidoptera</taxon>
        <taxon>Glossata</taxon>
        <taxon>Ditrysia</taxon>
        <taxon>Tineoidea</taxon>
        <taxon>Psychidae</taxon>
        <taxon>Oiketicinae</taxon>
        <taxon>Eumeta</taxon>
    </lineage>
</organism>
<gene>
    <name evidence="2" type="ORF">EVAR_93424_1</name>
</gene>
<dbReference type="Proteomes" id="UP000299102">
    <property type="component" value="Unassembled WGS sequence"/>
</dbReference>
<accession>A0A4C1UR19</accession>
<reference evidence="2 3" key="1">
    <citation type="journal article" date="2019" name="Commun. Biol.">
        <title>The bagworm genome reveals a unique fibroin gene that provides high tensile strength.</title>
        <authorList>
            <person name="Kono N."/>
            <person name="Nakamura H."/>
            <person name="Ohtoshi R."/>
            <person name="Tomita M."/>
            <person name="Numata K."/>
            <person name="Arakawa K."/>
        </authorList>
    </citation>
    <scope>NUCLEOTIDE SEQUENCE [LARGE SCALE GENOMIC DNA]</scope>
</reference>
<proteinExistence type="predicted"/>
<name>A0A4C1UR19_EUMVA</name>
<comment type="caution">
    <text evidence="2">The sequence shown here is derived from an EMBL/GenBank/DDBJ whole genome shotgun (WGS) entry which is preliminary data.</text>
</comment>
<sequence length="169" mass="18767">MRSMGSMCGVSRKDRRRNSDVRERCGLKEDVATRVKEICLHRDPNCCQAPDDGHRADVGLCQTKDRHLSFSSPCPTASSAFVYSSAALGMECQPAMLPVDPLFNYRINRVNGSETDAEVHQLSLAKFRIFGFTLFLGLETYSGAMVKRQKLNEPCSSQRICSIVVGNKS</sequence>
<dbReference type="OrthoDB" id="5794356at2759"/>
<keyword evidence="3" id="KW-1185">Reference proteome</keyword>
<feature type="region of interest" description="Disordered" evidence="1">
    <location>
        <begin position="1"/>
        <end position="22"/>
    </location>
</feature>